<evidence type="ECO:0000313" key="1">
    <source>
        <dbReference type="EMBL" id="EDL83725.1"/>
    </source>
</evidence>
<proteinExistence type="predicted"/>
<organism evidence="1 2">
    <name type="scientific">Rattus norvegicus</name>
    <name type="common">Rat</name>
    <dbReference type="NCBI Taxonomy" id="10116"/>
    <lineage>
        <taxon>Eukaryota</taxon>
        <taxon>Metazoa</taxon>
        <taxon>Chordata</taxon>
        <taxon>Craniata</taxon>
        <taxon>Vertebrata</taxon>
        <taxon>Euteleostomi</taxon>
        <taxon>Mammalia</taxon>
        <taxon>Eutheria</taxon>
        <taxon>Euarchontoglires</taxon>
        <taxon>Glires</taxon>
        <taxon>Rodentia</taxon>
        <taxon>Myomorpha</taxon>
        <taxon>Muroidea</taxon>
        <taxon>Muridae</taxon>
        <taxon>Murinae</taxon>
        <taxon>Rattus</taxon>
    </lineage>
</organism>
<protein>
    <submittedName>
        <fullName evidence="1">RCG40747, isoform CRA_c</fullName>
    </submittedName>
</protein>
<dbReference type="EMBL" id="CH474077">
    <property type="protein sequence ID" value="EDL83725.1"/>
    <property type="molecule type" value="Genomic_DNA"/>
</dbReference>
<name>A6KP03_RAT</name>
<evidence type="ECO:0000313" key="2">
    <source>
        <dbReference type="Proteomes" id="UP000234681"/>
    </source>
</evidence>
<sequence>MHACMYVCMYVCVRLLLMEMIPGFNLEFSKAFLITWTGFAAKFLADITFHCLC</sequence>
<dbReference type="Proteomes" id="UP000234681">
    <property type="component" value="Chromosome 1"/>
</dbReference>
<gene>
    <name evidence="1" type="ORF">rCG_40747</name>
</gene>
<accession>A6KP03</accession>
<dbReference type="AlphaFoldDB" id="A6KP03"/>
<reference evidence="1 2" key="1">
    <citation type="submission" date="2005-09" db="EMBL/GenBank/DDBJ databases">
        <authorList>
            <person name="Mural R.J."/>
            <person name="Li P.W."/>
            <person name="Adams M.D."/>
            <person name="Amanatides P.G."/>
            <person name="Baden-Tillson H."/>
            <person name="Barnstead M."/>
            <person name="Chin S.H."/>
            <person name="Dew I."/>
            <person name="Evans C.A."/>
            <person name="Ferriera S."/>
            <person name="Flanigan M."/>
            <person name="Fosler C."/>
            <person name="Glodek A."/>
            <person name="Gu Z."/>
            <person name="Holt R.A."/>
            <person name="Jennings D."/>
            <person name="Kraft C.L."/>
            <person name="Lu F."/>
            <person name="Nguyen T."/>
            <person name="Nusskern D.R."/>
            <person name="Pfannkoch C.M."/>
            <person name="Sitter C."/>
            <person name="Sutton G.G."/>
            <person name="Venter J.C."/>
            <person name="Wang Z."/>
            <person name="Woodage T."/>
            <person name="Zheng X.H."/>
            <person name="Zhong F."/>
        </authorList>
    </citation>
    <scope>NUCLEOTIDE SEQUENCE [LARGE SCALE GENOMIC DNA]</scope>
    <source>
        <strain>BN</strain>
        <strain evidence="2">Sprague-Dawley</strain>
    </source>
</reference>